<keyword evidence="6" id="KW-0808">Transferase</keyword>
<evidence type="ECO:0000256" key="2">
    <source>
        <dbReference type="ARBA" id="ARBA00022737"/>
    </source>
</evidence>
<keyword evidence="1 4" id="KW-0732">Signal</keyword>
<feature type="domain" description="Gnk2-homologous" evidence="5">
    <location>
        <begin position="21"/>
        <end position="119"/>
    </location>
</feature>
<protein>
    <submittedName>
        <fullName evidence="6">Cysteine-rich receptor-like protein kinase</fullName>
    </submittedName>
</protein>
<dbReference type="PANTHER" id="PTHR32099">
    <property type="entry name" value="CYSTEINE-RICH REPEAT SECRETORY PROTEIN"/>
    <property type="match status" value="1"/>
</dbReference>
<dbReference type="GO" id="GO:0016301">
    <property type="term" value="F:kinase activity"/>
    <property type="evidence" value="ECO:0007669"/>
    <property type="project" value="UniProtKB-KW"/>
</dbReference>
<reference evidence="6" key="2">
    <citation type="journal article" date="2024" name="Plant">
        <title>Genomic evolution and insights into agronomic trait innovations of Sesamum species.</title>
        <authorList>
            <person name="Miao H."/>
            <person name="Wang L."/>
            <person name="Qu L."/>
            <person name="Liu H."/>
            <person name="Sun Y."/>
            <person name="Le M."/>
            <person name="Wang Q."/>
            <person name="Wei S."/>
            <person name="Zheng Y."/>
            <person name="Lin W."/>
            <person name="Duan Y."/>
            <person name="Cao H."/>
            <person name="Xiong S."/>
            <person name="Wang X."/>
            <person name="Wei L."/>
            <person name="Li C."/>
            <person name="Ma Q."/>
            <person name="Ju M."/>
            <person name="Zhao R."/>
            <person name="Li G."/>
            <person name="Mu C."/>
            <person name="Tian Q."/>
            <person name="Mei H."/>
            <person name="Zhang T."/>
            <person name="Gao T."/>
            <person name="Zhang H."/>
        </authorList>
    </citation>
    <scope>NUCLEOTIDE SEQUENCE</scope>
    <source>
        <strain evidence="6">G01</strain>
    </source>
</reference>
<evidence type="ECO:0000256" key="1">
    <source>
        <dbReference type="ARBA" id="ARBA00022729"/>
    </source>
</evidence>
<keyword evidence="6" id="KW-0675">Receptor</keyword>
<keyword evidence="2" id="KW-0677">Repeat</keyword>
<gene>
    <name evidence="6" type="ORF">Sangu_2236600</name>
</gene>
<evidence type="ECO:0000313" key="6">
    <source>
        <dbReference type="EMBL" id="KAL0313922.1"/>
    </source>
</evidence>
<dbReference type="PANTHER" id="PTHR32099:SF51">
    <property type="entry name" value="CYSTEINE-RICH RECEPTOR-LIKE PROTEIN KINASE 25 ISOFORM X1"/>
    <property type="match status" value="1"/>
</dbReference>
<feature type="region of interest" description="Disordered" evidence="3">
    <location>
        <begin position="239"/>
        <end position="262"/>
    </location>
</feature>
<comment type="caution">
    <text evidence="6">The sequence shown here is derived from an EMBL/GenBank/DDBJ whole genome shotgun (WGS) entry which is preliminary data.</text>
</comment>
<evidence type="ECO:0000259" key="5">
    <source>
        <dbReference type="PROSITE" id="PS51473"/>
    </source>
</evidence>
<organism evidence="6">
    <name type="scientific">Sesamum angustifolium</name>
    <dbReference type="NCBI Taxonomy" id="2727405"/>
    <lineage>
        <taxon>Eukaryota</taxon>
        <taxon>Viridiplantae</taxon>
        <taxon>Streptophyta</taxon>
        <taxon>Embryophyta</taxon>
        <taxon>Tracheophyta</taxon>
        <taxon>Spermatophyta</taxon>
        <taxon>Magnoliopsida</taxon>
        <taxon>eudicotyledons</taxon>
        <taxon>Gunneridae</taxon>
        <taxon>Pentapetalae</taxon>
        <taxon>asterids</taxon>
        <taxon>lamiids</taxon>
        <taxon>Lamiales</taxon>
        <taxon>Pedaliaceae</taxon>
        <taxon>Sesamum</taxon>
    </lineage>
</organism>
<feature type="domain" description="Gnk2-homologous" evidence="5">
    <location>
        <begin position="126"/>
        <end position="231"/>
    </location>
</feature>
<accession>A0AAW2L3Q3</accession>
<dbReference type="InterPro" id="IPR002902">
    <property type="entry name" value="GNK2"/>
</dbReference>
<dbReference type="Gene3D" id="3.30.430.20">
    <property type="entry name" value="Gnk2 domain, C-X8-C-X2-C motif"/>
    <property type="match status" value="2"/>
</dbReference>
<dbReference type="Pfam" id="PF01657">
    <property type="entry name" value="Stress-antifung"/>
    <property type="match status" value="2"/>
</dbReference>
<dbReference type="AlphaFoldDB" id="A0AAW2L3Q3"/>
<keyword evidence="6" id="KW-0418">Kinase</keyword>
<feature type="chain" id="PRO_5043845132" evidence="4">
    <location>
        <begin position="19"/>
        <end position="262"/>
    </location>
</feature>
<dbReference type="PROSITE" id="PS51473">
    <property type="entry name" value="GNK2"/>
    <property type="match status" value="2"/>
</dbReference>
<dbReference type="InterPro" id="IPR038408">
    <property type="entry name" value="GNK2_sf"/>
</dbReference>
<evidence type="ECO:0000256" key="4">
    <source>
        <dbReference type="SAM" id="SignalP"/>
    </source>
</evidence>
<reference evidence="6" key="1">
    <citation type="submission" date="2020-06" db="EMBL/GenBank/DDBJ databases">
        <authorList>
            <person name="Li T."/>
            <person name="Hu X."/>
            <person name="Zhang T."/>
            <person name="Song X."/>
            <person name="Zhang H."/>
            <person name="Dai N."/>
            <person name="Sheng W."/>
            <person name="Hou X."/>
            <person name="Wei L."/>
        </authorList>
    </citation>
    <scope>NUCLEOTIDE SEQUENCE</scope>
    <source>
        <strain evidence="6">G01</strain>
        <tissue evidence="6">Leaf</tissue>
    </source>
</reference>
<feature type="compositionally biased region" description="Pro residues" evidence="3">
    <location>
        <begin position="243"/>
        <end position="262"/>
    </location>
</feature>
<dbReference type="CDD" id="cd23509">
    <property type="entry name" value="Gnk2-like"/>
    <property type="match status" value="2"/>
</dbReference>
<name>A0AAW2L3Q3_9LAMI</name>
<feature type="signal peptide" evidence="4">
    <location>
        <begin position="1"/>
        <end position="18"/>
    </location>
</feature>
<evidence type="ECO:0000256" key="3">
    <source>
        <dbReference type="SAM" id="MobiDB-lite"/>
    </source>
</evidence>
<sequence length="262" mass="28419">MAVLIFLILTTLFALVSSQGAYDPVYNCYPDYNPSNSQYTTSLNTLLPSLSSNIGHDGFYTASEGPANAIVLCRGDIQLDECRVCVSMVAQRIVQDCPDRMRAIIWALTCTLRYSDERMLGAMATTPNINSTYSNLNVTSPDRFKGALETLMNDLRSVAAKGSSGLKAAAGTGSGPDGQTIYAMLQCTPDLSIESCDSCLSQAAELIPTWYPIGARIYMPSCNIRYENFSFYNITRLQESRDQPPPTVSPPSPPPPAPGNVL</sequence>
<dbReference type="EMBL" id="JACGWK010000015">
    <property type="protein sequence ID" value="KAL0313922.1"/>
    <property type="molecule type" value="Genomic_DNA"/>
</dbReference>
<proteinExistence type="predicted"/>